<dbReference type="Proteomes" id="UP000265631">
    <property type="component" value="Unassembled WGS sequence"/>
</dbReference>
<dbReference type="GO" id="GO:0006508">
    <property type="term" value="P:proteolysis"/>
    <property type="evidence" value="ECO:0007669"/>
    <property type="project" value="UniProtKB-KW"/>
</dbReference>
<evidence type="ECO:0000313" key="6">
    <source>
        <dbReference type="EMBL" id="RFN51311.1"/>
    </source>
</evidence>
<dbReference type="GO" id="GO:0004252">
    <property type="term" value="F:serine-type endopeptidase activity"/>
    <property type="evidence" value="ECO:0007669"/>
    <property type="project" value="InterPro"/>
</dbReference>
<keyword evidence="4" id="KW-1133">Transmembrane helix</keyword>
<evidence type="ECO:0000313" key="7">
    <source>
        <dbReference type="Proteomes" id="UP000265631"/>
    </source>
</evidence>
<dbReference type="PANTHER" id="PTHR19303:SF74">
    <property type="entry name" value="POGO TRANSPOSABLE ELEMENT WITH KRAB DOMAIN"/>
    <property type="match status" value="1"/>
</dbReference>
<name>A0A395MTN7_9HYPO</name>
<dbReference type="SUPFAM" id="SSF46689">
    <property type="entry name" value="Homeodomain-like"/>
    <property type="match status" value="1"/>
</dbReference>
<dbReference type="InterPro" id="IPR006600">
    <property type="entry name" value="HTH_CenpB_DNA-bd_dom"/>
</dbReference>
<feature type="compositionally biased region" description="Basic and acidic residues" evidence="3">
    <location>
        <begin position="700"/>
        <end position="731"/>
    </location>
</feature>
<dbReference type="Gene3D" id="1.25.40.20">
    <property type="entry name" value="Ankyrin repeat-containing domain"/>
    <property type="match status" value="1"/>
</dbReference>
<organism evidence="6 7">
    <name type="scientific">Fusarium flagelliforme</name>
    <dbReference type="NCBI Taxonomy" id="2675880"/>
    <lineage>
        <taxon>Eukaryota</taxon>
        <taxon>Fungi</taxon>
        <taxon>Dikarya</taxon>
        <taxon>Ascomycota</taxon>
        <taxon>Pezizomycotina</taxon>
        <taxon>Sordariomycetes</taxon>
        <taxon>Hypocreomycetidae</taxon>
        <taxon>Hypocreales</taxon>
        <taxon>Nectriaceae</taxon>
        <taxon>Fusarium</taxon>
        <taxon>Fusarium incarnatum-equiseti species complex</taxon>
    </lineage>
</organism>
<feature type="compositionally biased region" description="Basic and acidic residues" evidence="3">
    <location>
        <begin position="739"/>
        <end position="748"/>
    </location>
</feature>
<dbReference type="Pfam" id="PF03221">
    <property type="entry name" value="HTH_Tnp_Tc5"/>
    <property type="match status" value="1"/>
</dbReference>
<gene>
    <name evidence="6" type="ORF">FIE12Z_4365</name>
</gene>
<dbReference type="Gene3D" id="3.40.50.200">
    <property type="entry name" value="Peptidase S8/S53 domain"/>
    <property type="match status" value="1"/>
</dbReference>
<dbReference type="InterPro" id="IPR036770">
    <property type="entry name" value="Ankyrin_rpt-contain_sf"/>
</dbReference>
<feature type="transmembrane region" description="Helical" evidence="4">
    <location>
        <begin position="1421"/>
        <end position="1440"/>
    </location>
</feature>
<dbReference type="InterPro" id="IPR000209">
    <property type="entry name" value="Peptidase_S8/S53_dom"/>
</dbReference>
<feature type="coiled-coil region" evidence="2">
    <location>
        <begin position="442"/>
        <end position="469"/>
    </location>
</feature>
<dbReference type="InterPro" id="IPR009057">
    <property type="entry name" value="Homeodomain-like_sf"/>
</dbReference>
<sequence length="1537" mass="173677">MVRRNYTEDDVAEAIFDTTDRGLSQNEAAQKRGVPQWTISRRLSGQASRNERIQAHQRIPKSQEETLIRWVLRQESLGYAPSHSQVRACAEAILQQQGDNKPLGKHWTTRFVKRHPKLSTKLGKRQEAARFDGFTPKAVNWYFDIRENEYGWIKPENTVNVDEGGIMVGFGKSATSTLWVLIGSDPKKKAMLKGVQSRTWTSFIEAVTATGRALKPGIIFKGKELQKQWFLNEFELIADWHYITSPNGWTDNHIALEWLKDVYLPQTEPRDASDARLIILDGHGSHAQDEWMATCFLNNVYCCYLPAHCSHGLQPLDNGIFNVIKGAYRKELQKLASLSDSAPVDKVNFIRAYAKAREAGMRKDIILSGWRFTGNWPINRYKALAHPEIQPDKEKLLEEFKTPSPPQLHSDDTPKTSRQVREMAKHRSRPTRRKYSKIAKGLEALEMKVAVQNARITGLEEQMAQLQRGKKRKAVPNPNRRFMTLAETLAAGEALPDSKDAEIEVVVDEEVESVIEVGVRSEDESEDFMVVTKHCQRTRSGREVKKPRRQWGYALGGPGWYMISSCVDHEDKPNALQCLNAALSLPHDGTETALHAAFGEKLNWKSLKLLMEHATNETRSIGDNMQKTPMHHAVQFKRCNQQRVELIELLIQKDSVARINKTKSAKTFLDICDKDGVSVFQEHENTRKSWEMMMRSKALSKADPHVAEIPRTGDRLPPRDLRLPTRTRESKPQPTLKIPGDRETESSGRKGQTLTATQEKELLRQKKKEEEQARLQRDDVSVKDHNTIDHDESAHRASSPYRTSRSGDKDEATHVRIVDTGRQTETAPNTGIRRTNTGRAKVEDPDNGNSAAKQLASSEKTRKHLNNSDKILQKLKLYYMRTRNPEMVMFFLYGNNTNGFDYTGSPSDISWKDFKRRFGADPSRGYKFDPVLQYVTFPYVKVNDKLTPAEKEAAEKGSAKSPVGRKDIKYFLDWLYAKGVRHIIKLSVEEPMDVGRGVHGDQTIQEALGNFVIEHLDWKKTDLDPETILHIGSQRKDPSTEGSGDNEAVIESQMRKLTLVWSGSNAVLRAWSDEDALPKMRFLQEVEIVRPPPHMICDSKQWINNKISDFESRLNKNRQPLASEATRQEVSFEGSPLGYIRVKLVDPTTGVQQGVTPHGVLPTSSLTPDKGINAHQWLSSVEEFASVMKTFWDITAKRFGDMNQNVGTAERVEKPVTIALIDDGVNKFEIDHPSQVLEGKSFDFHDERVNSPFLSAKGHGTTMARMILRVCPMAEIYPIRLKTYGDPNGNFTIHADYAARAIQAALDKKADIISMSWTLPMTGRTNEDPVKTNLHNVLQKAISQNVLMFCSAPDKGKFTGADYPSAPFPKKFFRIGAANSDGTVFSWTPEDITFILPGVHVNQDQIRSKSTQDKGMTEHTGSSVATALGAGLAAMILYCLKASILRIKIANRNQNVIPAIPTERLKDIMKRDAMKGAFESLGSQTSNKFIQVWEELDKVTDILKKWERERGESDSDASMEFTKNFIDFGIKLASSVK</sequence>
<keyword evidence="1" id="KW-0238">DNA-binding</keyword>
<feature type="compositionally biased region" description="Basic and acidic residues" evidence="3">
    <location>
        <begin position="758"/>
        <end position="795"/>
    </location>
</feature>
<feature type="domain" description="HTH CENPB-type" evidence="5">
    <location>
        <begin position="51"/>
        <end position="121"/>
    </location>
</feature>
<feature type="region of interest" description="Disordered" evidence="3">
    <location>
        <begin position="700"/>
        <end position="851"/>
    </location>
</feature>
<keyword evidence="4" id="KW-0472">Membrane</keyword>
<feature type="compositionally biased region" description="Basic and acidic residues" evidence="3">
    <location>
        <begin position="805"/>
        <end position="819"/>
    </location>
</feature>
<keyword evidence="6" id="KW-0378">Hydrolase</keyword>
<keyword evidence="4" id="KW-0812">Transmembrane</keyword>
<feature type="compositionally biased region" description="Polar residues" evidence="3">
    <location>
        <begin position="821"/>
        <end position="838"/>
    </location>
</feature>
<evidence type="ECO:0000256" key="2">
    <source>
        <dbReference type="SAM" id="Coils"/>
    </source>
</evidence>
<reference evidence="6 7" key="1">
    <citation type="journal article" date="2018" name="PLoS Pathog.">
        <title>Evolution of structural diversity of trichothecenes, a family of toxins produced by plant pathogenic and entomopathogenic fungi.</title>
        <authorList>
            <person name="Proctor R.H."/>
            <person name="McCormick S.P."/>
            <person name="Kim H.S."/>
            <person name="Cardoza R.E."/>
            <person name="Stanley A.M."/>
            <person name="Lindo L."/>
            <person name="Kelly A."/>
            <person name="Brown D.W."/>
            <person name="Lee T."/>
            <person name="Vaughan M.M."/>
            <person name="Alexander N.J."/>
            <person name="Busman M."/>
            <person name="Gutierrez S."/>
        </authorList>
    </citation>
    <scope>NUCLEOTIDE SEQUENCE [LARGE SCALE GENOMIC DNA]</scope>
    <source>
        <strain evidence="6 7">NRRL 13405</strain>
    </source>
</reference>
<dbReference type="PROSITE" id="PS51253">
    <property type="entry name" value="HTH_CENPB"/>
    <property type="match status" value="1"/>
</dbReference>
<dbReference type="PANTHER" id="PTHR19303">
    <property type="entry name" value="TRANSPOSON"/>
    <property type="match status" value="1"/>
</dbReference>
<keyword evidence="6" id="KW-0645">Protease</keyword>
<dbReference type="STRING" id="2594813.A0A395MTN7"/>
<dbReference type="Pfam" id="PF00082">
    <property type="entry name" value="Peptidase_S8"/>
    <property type="match status" value="1"/>
</dbReference>
<protein>
    <submittedName>
        <fullName evidence="6">Intracellular serine protease</fullName>
    </submittedName>
</protein>
<comment type="caution">
    <text evidence="6">The sequence shown here is derived from an EMBL/GenBank/DDBJ whole genome shotgun (WGS) entry which is preliminary data.</text>
</comment>
<dbReference type="GO" id="GO:0005634">
    <property type="term" value="C:nucleus"/>
    <property type="evidence" value="ECO:0007669"/>
    <property type="project" value="TreeGrafter"/>
</dbReference>
<proteinExistence type="predicted"/>
<dbReference type="SMART" id="SM00674">
    <property type="entry name" value="CENPB"/>
    <property type="match status" value="1"/>
</dbReference>
<feature type="region of interest" description="Disordered" evidence="3">
    <location>
        <begin position="402"/>
        <end position="433"/>
    </location>
</feature>
<dbReference type="SUPFAM" id="SSF52743">
    <property type="entry name" value="Subtilisin-like"/>
    <property type="match status" value="1"/>
</dbReference>
<evidence type="ECO:0000259" key="5">
    <source>
        <dbReference type="PROSITE" id="PS51253"/>
    </source>
</evidence>
<dbReference type="EMBL" id="PXXK01000112">
    <property type="protein sequence ID" value="RFN51311.1"/>
    <property type="molecule type" value="Genomic_DNA"/>
</dbReference>
<evidence type="ECO:0000256" key="3">
    <source>
        <dbReference type="SAM" id="MobiDB-lite"/>
    </source>
</evidence>
<evidence type="ECO:0000256" key="1">
    <source>
        <dbReference type="ARBA" id="ARBA00023125"/>
    </source>
</evidence>
<evidence type="ECO:0000256" key="4">
    <source>
        <dbReference type="SAM" id="Phobius"/>
    </source>
</evidence>
<accession>A0A395MTN7</accession>
<feature type="compositionally biased region" description="Basic and acidic residues" evidence="3">
    <location>
        <begin position="409"/>
        <end position="425"/>
    </location>
</feature>
<dbReference type="InterPro" id="IPR050863">
    <property type="entry name" value="CenT-Element_Derived"/>
</dbReference>
<dbReference type="InterPro" id="IPR004875">
    <property type="entry name" value="DDE_SF_endonuclease_dom"/>
</dbReference>
<keyword evidence="7" id="KW-1185">Reference proteome</keyword>
<dbReference type="CDD" id="cd07491">
    <property type="entry name" value="Peptidases_S8_7"/>
    <property type="match status" value="1"/>
</dbReference>
<dbReference type="GO" id="GO:0003677">
    <property type="term" value="F:DNA binding"/>
    <property type="evidence" value="ECO:0007669"/>
    <property type="project" value="UniProtKB-KW"/>
</dbReference>
<dbReference type="Pfam" id="PF03184">
    <property type="entry name" value="DDE_1"/>
    <property type="match status" value="1"/>
</dbReference>
<keyword evidence="2" id="KW-0175">Coiled coil</keyword>
<dbReference type="InterPro" id="IPR036852">
    <property type="entry name" value="Peptidase_S8/S53_dom_sf"/>
</dbReference>